<dbReference type="PROSITE" id="PS50896">
    <property type="entry name" value="LISH"/>
    <property type="match status" value="1"/>
</dbReference>
<dbReference type="SMART" id="SM00757">
    <property type="entry name" value="CRA"/>
    <property type="match status" value="1"/>
</dbReference>
<dbReference type="CDD" id="cd12909">
    <property type="entry name" value="SPRY_RanBP9_10"/>
    <property type="match status" value="1"/>
</dbReference>
<feature type="domain" description="B30.2/SPRY" evidence="2">
    <location>
        <begin position="107"/>
        <end position="296"/>
    </location>
</feature>
<feature type="compositionally biased region" description="Low complexity" evidence="1">
    <location>
        <begin position="571"/>
        <end position="594"/>
    </location>
</feature>
<dbReference type="InterPro" id="IPR050618">
    <property type="entry name" value="Ubq-SigPath_Reg"/>
</dbReference>
<dbReference type="InterPro" id="IPR043136">
    <property type="entry name" value="B30.2/SPRY_sf"/>
</dbReference>
<feature type="compositionally biased region" description="Polar residues" evidence="1">
    <location>
        <begin position="503"/>
        <end position="514"/>
    </location>
</feature>
<feature type="domain" description="CTLH" evidence="3">
    <location>
        <begin position="389"/>
        <end position="449"/>
    </location>
</feature>
<evidence type="ECO:0000259" key="3">
    <source>
        <dbReference type="PROSITE" id="PS50897"/>
    </source>
</evidence>
<dbReference type="InterPro" id="IPR006595">
    <property type="entry name" value="CTLH_C"/>
</dbReference>
<dbReference type="Pfam" id="PF08513">
    <property type="entry name" value="LisH"/>
    <property type="match status" value="1"/>
</dbReference>
<dbReference type="Proteomes" id="UP000193560">
    <property type="component" value="Unassembled WGS sequence"/>
</dbReference>
<dbReference type="PROSITE" id="PS50897">
    <property type="entry name" value="CTLH"/>
    <property type="match status" value="1"/>
</dbReference>
<name>A0A1X2J1A5_9FUNG</name>
<dbReference type="Pfam" id="PF00622">
    <property type="entry name" value="SPRY"/>
    <property type="match status" value="1"/>
</dbReference>
<dbReference type="InterPro" id="IPR013320">
    <property type="entry name" value="ConA-like_dom_sf"/>
</dbReference>
<evidence type="ECO:0000256" key="1">
    <source>
        <dbReference type="SAM" id="MobiDB-lite"/>
    </source>
</evidence>
<feature type="region of interest" description="Disordered" evidence="1">
    <location>
        <begin position="451"/>
        <end position="529"/>
    </location>
</feature>
<dbReference type="InterPro" id="IPR006594">
    <property type="entry name" value="LisH"/>
</dbReference>
<dbReference type="AlphaFoldDB" id="A0A1X2J1A5"/>
<dbReference type="InterPro" id="IPR024964">
    <property type="entry name" value="CTLH/CRA"/>
</dbReference>
<comment type="caution">
    <text evidence="4">The sequence shown here is derived from an EMBL/GenBank/DDBJ whole genome shotgun (WGS) entry which is preliminary data.</text>
</comment>
<reference evidence="4 5" key="1">
    <citation type="submission" date="2016-07" db="EMBL/GenBank/DDBJ databases">
        <title>Pervasive Adenine N6-methylation of Active Genes in Fungi.</title>
        <authorList>
            <consortium name="DOE Joint Genome Institute"/>
            <person name="Mondo S.J."/>
            <person name="Dannebaum R.O."/>
            <person name="Kuo R.C."/>
            <person name="Labutti K."/>
            <person name="Haridas S."/>
            <person name="Kuo A."/>
            <person name="Salamov A."/>
            <person name="Ahrendt S.R."/>
            <person name="Lipzen A."/>
            <person name="Sullivan W."/>
            <person name="Andreopoulos W.B."/>
            <person name="Clum A."/>
            <person name="Lindquist E."/>
            <person name="Daum C."/>
            <person name="Ramamoorthy G.K."/>
            <person name="Gryganskyi A."/>
            <person name="Culley D."/>
            <person name="Magnuson J.K."/>
            <person name="James T.Y."/>
            <person name="O'Malley M.A."/>
            <person name="Stajich J.E."/>
            <person name="Spatafora J.W."/>
            <person name="Visel A."/>
            <person name="Grigoriev I.V."/>
        </authorList>
    </citation>
    <scope>NUCLEOTIDE SEQUENCE [LARGE SCALE GENOMIC DNA]</scope>
    <source>
        <strain evidence="4 5">NRRL 1336</strain>
    </source>
</reference>
<dbReference type="Gene3D" id="2.60.120.920">
    <property type="match status" value="1"/>
</dbReference>
<protein>
    <recommendedName>
        <fullName evidence="6">Concanavalin A-like lectin/glucanase domain-containing protein</fullName>
    </recommendedName>
</protein>
<dbReference type="InterPro" id="IPR013144">
    <property type="entry name" value="CRA_dom"/>
</dbReference>
<sequence>MSATTTSAACVDSTSNYHTAFPALQTIPWPSPFSHYHPYSKKRHSIPSSSFQHSISPPKPPAYLKHTQYAALVRDQYQYQIQKRYDNTKKLMNDTQQPVLQQQHIRAEQHTLVNNERLENLDLRLPSFWNSADKSRYLDIDKNGLGASYIGPGKSEDHAGTVRANFPMRNQCGVYYFEMHVKSKGDDGYIGIGFCSAKNELNRLPGWDKLSYGYHGDDGHSFEGSGIGKKYGPQFKTGDVIGCGVNFANKTAFYTKNGTFLGIAFQNLDLSLPMFPCVGMRTAGEYITINFGQETFVYDIVQYIQEQKLTLWNGIAAYSVPTRPATLPKVEPVTKTCDNINQSVNQLILSYMVHHGYSGSAQALLNDSNYLMDMPSQKHSYVRSEMDDDLQRRLDVINAVVAGDIDQTIELINIHFPSVLQSQGKNGPILFQLKCQKFVEMISDHNNQEYQRRQSKYGSEQRYQRHFSESDSMMSFSSDDDRMSTLSSSQSSAQDYFDHYQDGISTNSNHSGELSDSGPLHHHPHPHHSQQFMALHPLAATKNEKSARWTSTLPKDTFATTTSSGKHSNASSSWHPVASTSSSSSSSSRSRSISAHPYHGYSPPVTTDLSAPGRRMSWAAIVATPTSTTRNNNNNHTVDGVPPTTTDYGDNSNLASSFHSTLRRRSSSSNGYSPCSSLSTILGGGGGGGVGQRNMVLPEQDESQSSDDMDMDGSDSSKCSLRTMMQTIMDYGQELQDEYGKEPSPVIKDKLKQIFSLLAYPDPRASPMCHLLGRANREMLASDVNVAILVHENKPERPPLDRLYRQMFTVNKELACFGHGESVLLDLTQDQCPTDHGPTLSSSAFTL</sequence>
<feature type="region of interest" description="Disordered" evidence="1">
    <location>
        <begin position="624"/>
        <end position="652"/>
    </location>
</feature>
<feature type="region of interest" description="Disordered" evidence="1">
    <location>
        <begin position="559"/>
        <end position="611"/>
    </location>
</feature>
<evidence type="ECO:0008006" key="6">
    <source>
        <dbReference type="Google" id="ProtNLM"/>
    </source>
</evidence>
<proteinExistence type="predicted"/>
<evidence type="ECO:0000259" key="2">
    <source>
        <dbReference type="PROSITE" id="PS50188"/>
    </source>
</evidence>
<dbReference type="STRING" id="90262.A0A1X2J1A5"/>
<dbReference type="InterPro" id="IPR003877">
    <property type="entry name" value="SPRY_dom"/>
</dbReference>
<accession>A0A1X2J1A5</accession>
<organism evidence="4 5">
    <name type="scientific">Absidia repens</name>
    <dbReference type="NCBI Taxonomy" id="90262"/>
    <lineage>
        <taxon>Eukaryota</taxon>
        <taxon>Fungi</taxon>
        <taxon>Fungi incertae sedis</taxon>
        <taxon>Mucoromycota</taxon>
        <taxon>Mucoromycotina</taxon>
        <taxon>Mucoromycetes</taxon>
        <taxon>Mucorales</taxon>
        <taxon>Cunninghamellaceae</taxon>
        <taxon>Absidia</taxon>
    </lineage>
</organism>
<dbReference type="PROSITE" id="PS50188">
    <property type="entry name" value="B302_SPRY"/>
    <property type="match status" value="1"/>
</dbReference>
<keyword evidence="5" id="KW-1185">Reference proteome</keyword>
<dbReference type="InterPro" id="IPR035782">
    <property type="entry name" value="SPRY_RanBP9/10"/>
</dbReference>
<evidence type="ECO:0000313" key="5">
    <source>
        <dbReference type="Proteomes" id="UP000193560"/>
    </source>
</evidence>
<dbReference type="PANTHER" id="PTHR12864">
    <property type="entry name" value="RAN BINDING PROTEIN 9-RELATED"/>
    <property type="match status" value="1"/>
</dbReference>
<dbReference type="SMART" id="SM00449">
    <property type="entry name" value="SPRY"/>
    <property type="match status" value="1"/>
</dbReference>
<dbReference type="Pfam" id="PF10607">
    <property type="entry name" value="CTLH"/>
    <property type="match status" value="2"/>
</dbReference>
<evidence type="ECO:0000313" key="4">
    <source>
        <dbReference type="EMBL" id="ORZ25610.1"/>
    </source>
</evidence>
<feature type="compositionally biased region" description="Low complexity" evidence="1">
    <location>
        <begin position="624"/>
        <end position="637"/>
    </location>
</feature>
<feature type="compositionally biased region" description="Polar residues" evidence="1">
    <location>
        <begin position="559"/>
        <end position="570"/>
    </location>
</feature>
<feature type="compositionally biased region" description="Polar residues" evidence="1">
    <location>
        <begin position="643"/>
        <end position="652"/>
    </location>
</feature>
<dbReference type="SUPFAM" id="SSF49899">
    <property type="entry name" value="Concanavalin A-like lectins/glucanases"/>
    <property type="match status" value="1"/>
</dbReference>
<dbReference type="InterPro" id="IPR001870">
    <property type="entry name" value="B30.2/SPRY"/>
</dbReference>
<dbReference type="OrthoDB" id="25503at2759"/>
<dbReference type="EMBL" id="MCGE01000001">
    <property type="protein sequence ID" value="ORZ25610.1"/>
    <property type="molecule type" value="Genomic_DNA"/>
</dbReference>
<gene>
    <name evidence="4" type="ORF">BCR42DRAFT_400545</name>
</gene>